<dbReference type="Pfam" id="PF00011">
    <property type="entry name" value="HSP20"/>
    <property type="match status" value="1"/>
</dbReference>
<dbReference type="InterPro" id="IPR008978">
    <property type="entry name" value="HSP20-like_chaperone"/>
</dbReference>
<proteinExistence type="inferred from homology"/>
<dbReference type="OrthoDB" id="198277at2157"/>
<dbReference type="KEGG" id="halu:HUG12_03490"/>
<dbReference type="PROSITE" id="PS01031">
    <property type="entry name" value="SHSP"/>
    <property type="match status" value="1"/>
</dbReference>
<sequence>MALPTSPTSNWTRSLDLPYRLFGTGGGDYELYEEDDDFVLTVELPGFEREEIEVNWFEGRLNVSAERDDEARNRRKTYHRTFRMPKEIEPDEIEAAYRNGVLEVRLPVLEGATTRGTSIEVQ</sequence>
<evidence type="ECO:0000313" key="4">
    <source>
        <dbReference type="EMBL" id="QLG60858.1"/>
    </source>
</evidence>
<dbReference type="EMBL" id="CP058579">
    <property type="protein sequence ID" value="QLG60858.1"/>
    <property type="molecule type" value="Genomic_DNA"/>
</dbReference>
<reference evidence="4 5" key="1">
    <citation type="submission" date="2020-06" db="EMBL/GenBank/DDBJ databases">
        <title>NJ-3-1, isolated from saline soil.</title>
        <authorList>
            <person name="Cui H.L."/>
            <person name="Shi X."/>
        </authorList>
    </citation>
    <scope>NUCLEOTIDE SEQUENCE [LARGE SCALE GENOMIC DNA]</scope>
    <source>
        <strain evidence="4 5">NJ-3-1</strain>
    </source>
</reference>
<keyword evidence="5" id="KW-1185">Reference proteome</keyword>
<evidence type="ECO:0000259" key="3">
    <source>
        <dbReference type="PROSITE" id="PS01031"/>
    </source>
</evidence>
<dbReference type="InterPro" id="IPR002068">
    <property type="entry name" value="A-crystallin/Hsp20_dom"/>
</dbReference>
<evidence type="ECO:0000256" key="1">
    <source>
        <dbReference type="PROSITE-ProRule" id="PRU00285"/>
    </source>
</evidence>
<protein>
    <submittedName>
        <fullName evidence="4">Hsp20/alpha crystallin family protein</fullName>
    </submittedName>
</protein>
<dbReference type="InterPro" id="IPR031107">
    <property type="entry name" value="Small_HSP"/>
</dbReference>
<dbReference type="Gene3D" id="2.60.40.790">
    <property type="match status" value="1"/>
</dbReference>
<evidence type="ECO:0000313" key="5">
    <source>
        <dbReference type="Proteomes" id="UP000509626"/>
    </source>
</evidence>
<dbReference type="SUPFAM" id="SSF49764">
    <property type="entry name" value="HSP20-like chaperones"/>
    <property type="match status" value="1"/>
</dbReference>
<dbReference type="AlphaFoldDB" id="A0A7D5Q9E0"/>
<dbReference type="RefSeq" id="WP_179267444.1">
    <property type="nucleotide sequence ID" value="NZ_CP058579.1"/>
</dbReference>
<evidence type="ECO:0000256" key="2">
    <source>
        <dbReference type="RuleBase" id="RU003616"/>
    </source>
</evidence>
<dbReference type="GeneID" id="56036491"/>
<gene>
    <name evidence="4" type="ORF">HUG12_03490</name>
</gene>
<dbReference type="Proteomes" id="UP000509626">
    <property type="component" value="Chromosome"/>
</dbReference>
<name>A0A7D5Q9E0_9EURY</name>
<organism evidence="4 5">
    <name type="scientific">Halorarum salinum</name>
    <dbReference type="NCBI Taxonomy" id="2743089"/>
    <lineage>
        <taxon>Archaea</taxon>
        <taxon>Methanobacteriati</taxon>
        <taxon>Methanobacteriota</taxon>
        <taxon>Stenosarchaea group</taxon>
        <taxon>Halobacteria</taxon>
        <taxon>Halobacteriales</taxon>
        <taxon>Haloferacaceae</taxon>
        <taxon>Halorarum</taxon>
    </lineage>
</organism>
<feature type="domain" description="SHSP" evidence="3">
    <location>
        <begin position="20"/>
        <end position="122"/>
    </location>
</feature>
<accession>A0A7D5Q9E0</accession>
<dbReference type="CDD" id="cd06464">
    <property type="entry name" value="ACD_sHsps-like"/>
    <property type="match status" value="1"/>
</dbReference>
<dbReference type="PANTHER" id="PTHR11527">
    <property type="entry name" value="HEAT-SHOCK PROTEIN 20 FAMILY MEMBER"/>
    <property type="match status" value="1"/>
</dbReference>
<comment type="similarity">
    <text evidence="1 2">Belongs to the small heat shock protein (HSP20) family.</text>
</comment>